<dbReference type="FunFam" id="2.60.40.150:FF:000046">
    <property type="entry name" value="Phosphatidylinositol 4,5-bisphosphate 3-kinase catalytic subunit"/>
    <property type="match status" value="1"/>
</dbReference>
<dbReference type="Pfam" id="PF00613">
    <property type="entry name" value="PI3Ka"/>
    <property type="match status" value="1"/>
</dbReference>
<dbReference type="InterPro" id="IPR002420">
    <property type="entry name" value="PI3K-type_C2_dom"/>
</dbReference>
<dbReference type="Gene3D" id="2.60.40.150">
    <property type="entry name" value="C2 domain"/>
    <property type="match status" value="1"/>
</dbReference>
<reference evidence="20" key="1">
    <citation type="submission" date="2023-05" db="EMBL/GenBank/DDBJ databases">
        <title>High-quality long-read genome of Scophthalmus maximus.</title>
        <authorList>
            <person name="Lien S."/>
            <person name="Martinez P."/>
        </authorList>
    </citation>
    <scope>NUCLEOTIDE SEQUENCE [LARGE SCALE GENOMIC DNA]</scope>
</reference>
<dbReference type="SMART" id="SM00145">
    <property type="entry name" value="PI3Ka"/>
    <property type="match status" value="1"/>
</dbReference>
<dbReference type="Gene3D" id="1.25.40.70">
    <property type="entry name" value="Phosphatidylinositol 3-kinase, accessory domain (PIK)"/>
    <property type="match status" value="1"/>
</dbReference>
<dbReference type="AlphaFoldDB" id="A0A8D3DWH5"/>
<dbReference type="GO" id="GO:0005524">
    <property type="term" value="F:ATP binding"/>
    <property type="evidence" value="ECO:0007669"/>
    <property type="project" value="UniProtKB-KW"/>
</dbReference>
<comment type="catalytic activity">
    <reaction evidence="13">
        <text>a 1,2-diacyl-sn-glycero-3-phospho-(1D-myo-inositol-4,5-bisphosphate) + ATP = a 1,2-diacyl-sn-glycero-3-phospho-(1D-myo-inositol-3,4,5-trisphosphate) + ADP + H(+)</text>
        <dbReference type="Rhea" id="RHEA:21292"/>
        <dbReference type="ChEBI" id="CHEBI:15378"/>
        <dbReference type="ChEBI" id="CHEBI:30616"/>
        <dbReference type="ChEBI" id="CHEBI:57836"/>
        <dbReference type="ChEBI" id="CHEBI:58456"/>
        <dbReference type="ChEBI" id="CHEBI:456216"/>
        <dbReference type="EC" id="2.7.1.153"/>
    </reaction>
    <physiologicalReaction direction="left-to-right" evidence="13">
        <dbReference type="Rhea" id="RHEA:21293"/>
    </physiologicalReaction>
</comment>
<dbReference type="GO" id="GO:0048015">
    <property type="term" value="P:phosphatidylinositol-mediated signaling"/>
    <property type="evidence" value="ECO:0007669"/>
    <property type="project" value="TreeGrafter"/>
</dbReference>
<accession>A0A8D3DWH5</accession>
<dbReference type="InterPro" id="IPR042236">
    <property type="entry name" value="PI3K_accessory_sf"/>
</dbReference>
<dbReference type="PROSITE" id="PS50290">
    <property type="entry name" value="PI3_4_KINASE_3"/>
    <property type="match status" value="1"/>
</dbReference>
<dbReference type="InterPro" id="IPR015433">
    <property type="entry name" value="PI3/4_kinase"/>
</dbReference>
<evidence type="ECO:0000259" key="17">
    <source>
        <dbReference type="PROSITE" id="PS51544"/>
    </source>
</evidence>
<dbReference type="SMART" id="SM00146">
    <property type="entry name" value="PI3Kc"/>
    <property type="match status" value="1"/>
</dbReference>
<protein>
    <recommendedName>
        <fullName evidence="5">phosphatidylinositol-4,5-bisphosphate 3-kinase</fullName>
        <ecNumber evidence="5">2.7.1.153</ecNumber>
    </recommendedName>
</protein>
<evidence type="ECO:0000256" key="7">
    <source>
        <dbReference type="ARBA" id="ARBA00022553"/>
    </source>
</evidence>
<organism evidence="20 21">
    <name type="scientific">Scophthalmus maximus</name>
    <name type="common">Turbot</name>
    <name type="synonym">Psetta maxima</name>
    <dbReference type="NCBI Taxonomy" id="52904"/>
    <lineage>
        <taxon>Eukaryota</taxon>
        <taxon>Metazoa</taxon>
        <taxon>Chordata</taxon>
        <taxon>Craniata</taxon>
        <taxon>Vertebrata</taxon>
        <taxon>Euteleostomi</taxon>
        <taxon>Actinopterygii</taxon>
        <taxon>Neopterygii</taxon>
        <taxon>Teleostei</taxon>
        <taxon>Neoteleostei</taxon>
        <taxon>Acanthomorphata</taxon>
        <taxon>Carangaria</taxon>
        <taxon>Pleuronectiformes</taxon>
        <taxon>Pleuronectoidei</taxon>
        <taxon>Scophthalmidae</taxon>
        <taxon>Scophthalmus</taxon>
    </lineage>
</organism>
<keyword evidence="7" id="KW-0597">Phosphoprotein</keyword>
<keyword evidence="8" id="KW-0808">Transferase</keyword>
<evidence type="ECO:0000256" key="13">
    <source>
        <dbReference type="ARBA" id="ARBA00023981"/>
    </source>
</evidence>
<keyword evidence="15" id="KW-0175">Coiled coil</keyword>
<dbReference type="EC" id="2.7.1.153" evidence="5"/>
<evidence type="ECO:0000256" key="2">
    <source>
        <dbReference type="ARBA" id="ARBA00004805"/>
    </source>
</evidence>
<keyword evidence="12" id="KW-0443">Lipid metabolism</keyword>
<sequence length="941" mass="109201">MPPGKYGMQEEWEKEGVQEIMMDFLLPTGILLKFPVSRNDTIKSIKKMVWKNARSEALFCGLGDPDAYVFTCINQTAEREELEEESRRINDVRPFMCVLRLVAREGDRAEKLINTQISLLIGKGLHEFEAQKNHEVNEFRTKMCIFCEEKAQERQMLPWQQWMEYNFPCDLEPCCTPPHSGSLKSKNTKKFFINVKFEALNKIKKISSSYIFSCLRNGQNPHLTMVHHSTISKFQEEQGQMCSQEYKSRSLSRPPPLPLKKVRGQRTAGLVVQAGLFHGSELLCKVVTSSEVTVCSEPLWDQRLEFDINVADLPRMSRLCFALYAVIEKTKKPRGTKKKNKKADCPIAWVNTMVFDYKDQLKTGEFLLSTWPSVPDDKSELLNPMGTVEKNPNVDSAAGLLIRFANIRPHPLYYPPLDKVLVPKRLCWVHTEILICNSFFEDEKELLWHLRTEVRDRYPENLSKLLLITKWNKREDVVQMVNLLRNWPDLPAIHALELLDYSFPDPAIRSFTIRCLRKLSDDELLQYLIQLVQVLKYESYLDCDLTTFLLERALSNRRIGHFLFWHLRSEIHVASVTLRFGLILEAYCRGNIHHIKLLTKQNEALSKMKTLSDFVKSGSQKLTAEDLKLCIRQESYLEALSDLLSPLNPSIILTEICADKCRFMDSKMKPLWLMYKNNWAPEDMVGIIFKKGDDLRQDMLTLQMIQLMETLWKREGLDLRMIPYGCLSTGNKMGLIEVVENSDTIANIQRNNSNRASLTQRLDKLDQAIEEFTLSCAGYCVATYVLGIGDRHNDNIMIRETGQLFHIDFGHFLGNFKRKLGINRERVPFILTYDFVHVIQQGRTNNSEKFERFREYCERAYKILCRNGTLFVNLFAMMKAAGLPELTSFKDIQYLKDSLALGKSEDEALKNFKVKFNEALRESWKTKVNWMMHSLAKDNRP</sequence>
<evidence type="ECO:0000256" key="12">
    <source>
        <dbReference type="ARBA" id="ARBA00023098"/>
    </source>
</evidence>
<dbReference type="InterPro" id="IPR001263">
    <property type="entry name" value="PI3K_accessory_dom"/>
</dbReference>
<dbReference type="GO" id="GO:0035005">
    <property type="term" value="F:1-phosphatidylinositol-4-phosphate 3-kinase activity"/>
    <property type="evidence" value="ECO:0007669"/>
    <property type="project" value="TreeGrafter"/>
</dbReference>
<evidence type="ECO:0000259" key="19">
    <source>
        <dbReference type="PROSITE" id="PS51547"/>
    </source>
</evidence>
<evidence type="ECO:0000256" key="15">
    <source>
        <dbReference type="SAM" id="Coils"/>
    </source>
</evidence>
<evidence type="ECO:0000256" key="4">
    <source>
        <dbReference type="ARBA" id="ARBA00006209"/>
    </source>
</evidence>
<dbReference type="GO" id="GO:0046934">
    <property type="term" value="F:1-phosphatidylinositol-4,5-bisphosphate 3-kinase activity"/>
    <property type="evidence" value="ECO:0007669"/>
    <property type="project" value="UniProtKB-EC"/>
</dbReference>
<evidence type="ECO:0000256" key="5">
    <source>
        <dbReference type="ARBA" id="ARBA00012010"/>
    </source>
</evidence>
<evidence type="ECO:0000256" key="8">
    <source>
        <dbReference type="ARBA" id="ARBA00022679"/>
    </source>
</evidence>
<dbReference type="GO" id="GO:0043491">
    <property type="term" value="P:phosphatidylinositol 3-kinase/protein kinase B signal transduction"/>
    <property type="evidence" value="ECO:0007669"/>
    <property type="project" value="TreeGrafter"/>
</dbReference>
<comment type="catalytic activity">
    <reaction evidence="14">
        <text>1-octadecanoyl-2-(5Z,8Z,11Z,14Z)-eicosatetraenoyl-sn-glycero-3-phospho-1D-myo-inositol 4,5-bisphosphate + ATP = 1-octadecanoyl-2-(5Z,8Z,11Z,14Z-eicosatetraenoyl)-sn-glycero-3-phospho-(1D-myo-inositol 3,4,5-triphosphate) + ADP + H(+)</text>
        <dbReference type="Rhea" id="RHEA:43396"/>
        <dbReference type="ChEBI" id="CHEBI:15378"/>
        <dbReference type="ChEBI" id="CHEBI:30616"/>
        <dbReference type="ChEBI" id="CHEBI:77137"/>
        <dbReference type="ChEBI" id="CHEBI:83243"/>
        <dbReference type="ChEBI" id="CHEBI:456216"/>
    </reaction>
    <physiologicalReaction direction="left-to-right" evidence="14">
        <dbReference type="Rhea" id="RHEA:43397"/>
    </physiologicalReaction>
</comment>
<dbReference type="PROSITE" id="PS00915">
    <property type="entry name" value="PI3_4_KINASE_1"/>
    <property type="match status" value="1"/>
</dbReference>
<feature type="domain" description="C2 PI3K-type" evidence="19">
    <location>
        <begin position="242"/>
        <end position="405"/>
    </location>
</feature>
<dbReference type="InterPro" id="IPR036940">
    <property type="entry name" value="PI3/4_kinase_cat_sf"/>
</dbReference>
<evidence type="ECO:0000259" key="16">
    <source>
        <dbReference type="PROSITE" id="PS50290"/>
    </source>
</evidence>
<comment type="pathway">
    <text evidence="2">Phospholipid metabolism; phosphatidylinositol phosphate biosynthesis.</text>
</comment>
<dbReference type="PROSITE" id="PS51545">
    <property type="entry name" value="PIK_HELICAL"/>
    <property type="match status" value="1"/>
</dbReference>
<dbReference type="GO" id="GO:0005829">
    <property type="term" value="C:cytosol"/>
    <property type="evidence" value="ECO:0007669"/>
    <property type="project" value="UniProtKB-ARBA"/>
</dbReference>
<dbReference type="SMART" id="SM00143">
    <property type="entry name" value="PI3K_p85B"/>
    <property type="match status" value="1"/>
</dbReference>
<dbReference type="InterPro" id="IPR011009">
    <property type="entry name" value="Kinase-like_dom_sf"/>
</dbReference>
<dbReference type="FunFam" id="1.10.1070.11:FF:000001">
    <property type="entry name" value="Phosphatidylinositol 4,5-bisphosphate 3-kinase catalytic subunit"/>
    <property type="match status" value="1"/>
</dbReference>
<dbReference type="CDD" id="cd08693">
    <property type="entry name" value="C2_PI3K_class_I_beta_delta"/>
    <property type="match status" value="1"/>
</dbReference>
<dbReference type="SUPFAM" id="SSF54236">
    <property type="entry name" value="Ubiquitin-like"/>
    <property type="match status" value="1"/>
</dbReference>
<dbReference type="GeneTree" id="ENSGT00940000159079"/>
<dbReference type="PROSITE" id="PS51544">
    <property type="entry name" value="PI3K_ABD"/>
    <property type="match status" value="1"/>
</dbReference>
<evidence type="ECO:0000313" key="20">
    <source>
        <dbReference type="Ensembl" id="ENSSMAP00000063884.1"/>
    </source>
</evidence>
<dbReference type="GO" id="GO:0005886">
    <property type="term" value="C:plasma membrane"/>
    <property type="evidence" value="ECO:0007669"/>
    <property type="project" value="TreeGrafter"/>
</dbReference>
<dbReference type="Ensembl" id="ENSSMAT00000055620.1">
    <property type="protein sequence ID" value="ENSSMAP00000063884.1"/>
    <property type="gene ID" value="ENSSMAG00000018115.2"/>
</dbReference>
<dbReference type="FunFam" id="3.30.1010.10:FF:000005">
    <property type="entry name" value="Phosphatidylinositol 4,5-bisphosphate 3-kinase catalytic subunit beta"/>
    <property type="match status" value="1"/>
</dbReference>
<dbReference type="InterPro" id="IPR000403">
    <property type="entry name" value="PI3/4_kinase_cat_dom"/>
</dbReference>
<comment type="pathway">
    <text evidence="3">Lipid metabolism.</text>
</comment>
<comment type="subcellular location">
    <subcellularLocation>
        <location evidence="1">Cytoplasm</location>
    </subcellularLocation>
</comment>
<keyword evidence="6" id="KW-0963">Cytoplasm</keyword>
<dbReference type="Gene3D" id="1.10.1070.11">
    <property type="entry name" value="Phosphatidylinositol 3-/4-kinase, catalytic domain"/>
    <property type="match status" value="1"/>
</dbReference>
<dbReference type="SUPFAM" id="SSF49562">
    <property type="entry name" value="C2 domain (Calcium/lipid-binding domain, CaLB)"/>
    <property type="match status" value="1"/>
</dbReference>
<dbReference type="Pfam" id="PF00792">
    <property type="entry name" value="PI3K_C2"/>
    <property type="match status" value="1"/>
</dbReference>
<dbReference type="InterPro" id="IPR018936">
    <property type="entry name" value="PI3/4_kinase_CS"/>
</dbReference>
<comment type="similarity">
    <text evidence="4">Belongs to the PI3/PI4-kinase family. Type III PI4K subfamily.</text>
</comment>
<keyword evidence="9" id="KW-0547">Nucleotide-binding</keyword>
<evidence type="ECO:0000256" key="3">
    <source>
        <dbReference type="ARBA" id="ARBA00005189"/>
    </source>
</evidence>
<dbReference type="GO" id="GO:0016477">
    <property type="term" value="P:cell migration"/>
    <property type="evidence" value="ECO:0007669"/>
    <property type="project" value="TreeGrafter"/>
</dbReference>
<dbReference type="PANTHER" id="PTHR10048">
    <property type="entry name" value="PHOSPHATIDYLINOSITOL KINASE"/>
    <property type="match status" value="1"/>
</dbReference>
<proteinExistence type="inferred from homology"/>
<dbReference type="PROSITE" id="PS00916">
    <property type="entry name" value="PI3_4_KINASE_2"/>
    <property type="match status" value="1"/>
</dbReference>
<feature type="domain" description="PI3K/PI4K catalytic" evidence="16">
    <location>
        <begin position="657"/>
        <end position="924"/>
    </location>
</feature>
<feature type="domain" description="PI3K-ABD" evidence="17">
    <location>
        <begin position="16"/>
        <end position="105"/>
    </location>
</feature>
<name>A0A8D3DWH5_SCOMX</name>
<dbReference type="Gene3D" id="3.10.20.770">
    <property type="match status" value="2"/>
</dbReference>
<dbReference type="GO" id="GO:0005942">
    <property type="term" value="C:phosphatidylinositol 3-kinase complex"/>
    <property type="evidence" value="ECO:0007669"/>
    <property type="project" value="TreeGrafter"/>
</dbReference>
<evidence type="ECO:0000259" key="18">
    <source>
        <dbReference type="PROSITE" id="PS51545"/>
    </source>
</evidence>
<dbReference type="SUPFAM" id="SSF48371">
    <property type="entry name" value="ARM repeat"/>
    <property type="match status" value="1"/>
</dbReference>
<dbReference type="InterPro" id="IPR035892">
    <property type="entry name" value="C2_domain_sf"/>
</dbReference>
<dbReference type="GO" id="GO:0016303">
    <property type="term" value="F:1-phosphatidylinositol-3-kinase activity"/>
    <property type="evidence" value="ECO:0007669"/>
    <property type="project" value="TreeGrafter"/>
</dbReference>
<dbReference type="SMART" id="SM00142">
    <property type="entry name" value="PI3K_C2"/>
    <property type="match status" value="1"/>
</dbReference>
<keyword evidence="10" id="KW-0418">Kinase</keyword>
<dbReference type="Pfam" id="PF00454">
    <property type="entry name" value="PI3_PI4_kinase"/>
    <property type="match status" value="2"/>
</dbReference>
<dbReference type="Proteomes" id="UP000694558">
    <property type="component" value="Chromosome 11"/>
</dbReference>
<reference evidence="20" key="2">
    <citation type="submission" date="2025-08" db="UniProtKB">
        <authorList>
            <consortium name="Ensembl"/>
        </authorList>
    </citation>
    <scope>IDENTIFICATION</scope>
</reference>
<evidence type="ECO:0000256" key="1">
    <source>
        <dbReference type="ARBA" id="ARBA00004496"/>
    </source>
</evidence>
<dbReference type="PANTHER" id="PTHR10048:SF35">
    <property type="entry name" value="PHOSPHATIDYLINOSITOL 4,5-BISPHOSPHATE 3-KINASE CATALYTIC SUBUNIT DELTA ISOFORM"/>
    <property type="match status" value="1"/>
</dbReference>
<dbReference type="PROSITE" id="PS51547">
    <property type="entry name" value="C2_PI3K"/>
    <property type="match status" value="1"/>
</dbReference>
<dbReference type="InterPro" id="IPR003113">
    <property type="entry name" value="PI3K_ABD"/>
</dbReference>
<evidence type="ECO:0000256" key="11">
    <source>
        <dbReference type="ARBA" id="ARBA00022840"/>
    </source>
</evidence>
<gene>
    <name evidence="20" type="primary">pik3cd</name>
</gene>
<feature type="domain" description="PIK helical" evidence="18">
    <location>
        <begin position="403"/>
        <end position="590"/>
    </location>
</feature>
<dbReference type="Gene3D" id="3.30.1010.10">
    <property type="entry name" value="Phosphatidylinositol 3-kinase Catalytic Subunit, Chain A, domain 4"/>
    <property type="match status" value="1"/>
</dbReference>
<dbReference type="Pfam" id="PF02192">
    <property type="entry name" value="PI3K_p85B"/>
    <property type="match status" value="1"/>
</dbReference>
<evidence type="ECO:0000256" key="14">
    <source>
        <dbReference type="ARBA" id="ARBA00051347"/>
    </source>
</evidence>
<evidence type="ECO:0000256" key="6">
    <source>
        <dbReference type="ARBA" id="ARBA00022490"/>
    </source>
</evidence>
<dbReference type="InterPro" id="IPR016024">
    <property type="entry name" value="ARM-type_fold"/>
</dbReference>
<feature type="coiled-coil region" evidence="15">
    <location>
        <begin position="748"/>
        <end position="775"/>
    </location>
</feature>
<dbReference type="InterPro" id="IPR029071">
    <property type="entry name" value="Ubiquitin-like_domsf"/>
</dbReference>
<evidence type="ECO:0000313" key="21">
    <source>
        <dbReference type="Proteomes" id="UP000694558"/>
    </source>
</evidence>
<evidence type="ECO:0000256" key="9">
    <source>
        <dbReference type="ARBA" id="ARBA00022741"/>
    </source>
</evidence>
<dbReference type="SUPFAM" id="SSF56112">
    <property type="entry name" value="Protein kinase-like (PK-like)"/>
    <property type="match status" value="1"/>
</dbReference>
<keyword evidence="11" id="KW-0067">ATP-binding</keyword>
<evidence type="ECO:0000256" key="10">
    <source>
        <dbReference type="ARBA" id="ARBA00022777"/>
    </source>
</evidence>